<organism evidence="2 3">
    <name type="scientific">Owenia fusiformis</name>
    <name type="common">Polychaete worm</name>
    <dbReference type="NCBI Taxonomy" id="6347"/>
    <lineage>
        <taxon>Eukaryota</taxon>
        <taxon>Metazoa</taxon>
        <taxon>Spiralia</taxon>
        <taxon>Lophotrochozoa</taxon>
        <taxon>Annelida</taxon>
        <taxon>Polychaeta</taxon>
        <taxon>Sedentaria</taxon>
        <taxon>Canalipalpata</taxon>
        <taxon>Sabellida</taxon>
        <taxon>Oweniida</taxon>
        <taxon>Oweniidae</taxon>
        <taxon>Owenia</taxon>
    </lineage>
</organism>
<dbReference type="PANTHER" id="PTHR11034">
    <property type="entry name" value="N-MYC DOWNSTREAM REGULATED"/>
    <property type="match status" value="1"/>
</dbReference>
<protein>
    <submittedName>
        <fullName evidence="2">Uncharacterized protein</fullName>
    </submittedName>
</protein>
<dbReference type="Proteomes" id="UP000749559">
    <property type="component" value="Unassembled WGS sequence"/>
</dbReference>
<comment type="caution">
    <text evidence="2">The sequence shown here is derived from an EMBL/GenBank/DDBJ whole genome shotgun (WGS) entry which is preliminary data.</text>
</comment>
<gene>
    <name evidence="2" type="ORF">OFUS_LOCUS6918</name>
</gene>
<dbReference type="OrthoDB" id="741027at2759"/>
<reference evidence="2" key="1">
    <citation type="submission" date="2022-03" db="EMBL/GenBank/DDBJ databases">
        <authorList>
            <person name="Martin C."/>
        </authorList>
    </citation>
    <scope>NUCLEOTIDE SEQUENCE</scope>
</reference>
<sequence length="394" mass="44703">MESFDEIMEKLTDIELRDIDVTESRPRQIGGEHHVVYQENDIETALGTIHVAVHGDVTKPAILTYHDIGLNHLTNFQNFFNYSEMRPILKSFCLYHVNAPGQQEGAATLAQGFIVGEDSEGLLENPSNDTTDEIKEGYSIDLSKNSGSLHFPNMDQLAAQLLPVLQFYNLKRIMGFGMGAGANILSRFALQHPERVDALFLINCTASAPGWTEWGYQKVNAWYLRSGHMTAFTEDYLLWHWFGSTTKNRNQDLMKVYKDYIKQINPTNLAAFIEAYMRRTDLGIQRDLTHKHSEVKQFKCNVMLITGDYSGHLDDMVNMNGRLDPTNSTWMKLADCGGMILEENPEKVCEAFRLFLQGMGYVPTLSQTAIVASKSQASRTQFMTQEQRFTPQMA</sequence>
<accession>A0A8J1UR38</accession>
<keyword evidence="3" id="KW-1185">Reference proteome</keyword>
<comment type="similarity">
    <text evidence="1">Belongs to the NDRG family.</text>
</comment>
<dbReference type="EMBL" id="CAIIXF020000003">
    <property type="protein sequence ID" value="CAH1780190.1"/>
    <property type="molecule type" value="Genomic_DNA"/>
</dbReference>
<dbReference type="InterPro" id="IPR004142">
    <property type="entry name" value="NDRG"/>
</dbReference>
<dbReference type="AlphaFoldDB" id="A0A8J1UR38"/>
<name>A0A8J1UR38_OWEFU</name>
<dbReference type="Gene3D" id="3.40.50.1820">
    <property type="entry name" value="alpha/beta hydrolase"/>
    <property type="match status" value="1"/>
</dbReference>
<proteinExistence type="inferred from homology"/>
<dbReference type="Pfam" id="PF03096">
    <property type="entry name" value="Ndr"/>
    <property type="match status" value="2"/>
</dbReference>
<evidence type="ECO:0000313" key="2">
    <source>
        <dbReference type="EMBL" id="CAH1780190.1"/>
    </source>
</evidence>
<dbReference type="SUPFAM" id="SSF53474">
    <property type="entry name" value="alpha/beta-Hydrolases"/>
    <property type="match status" value="1"/>
</dbReference>
<dbReference type="InterPro" id="IPR029058">
    <property type="entry name" value="AB_hydrolase_fold"/>
</dbReference>
<evidence type="ECO:0000313" key="3">
    <source>
        <dbReference type="Proteomes" id="UP000749559"/>
    </source>
</evidence>
<evidence type="ECO:0000256" key="1">
    <source>
        <dbReference type="ARBA" id="ARBA00005598"/>
    </source>
</evidence>